<dbReference type="Gene3D" id="3.40.50.720">
    <property type="entry name" value="NAD(P)-binding Rossmann-like Domain"/>
    <property type="match status" value="1"/>
</dbReference>
<dbReference type="InterPro" id="IPR052178">
    <property type="entry name" value="Sec_Metab_Biosynth_SDR"/>
</dbReference>
<evidence type="ECO:0000256" key="4">
    <source>
        <dbReference type="SAM" id="MobiDB-lite"/>
    </source>
</evidence>
<dbReference type="GO" id="GO:0016491">
    <property type="term" value="F:oxidoreductase activity"/>
    <property type="evidence" value="ECO:0007669"/>
    <property type="project" value="UniProtKB-KW"/>
</dbReference>
<organism evidence="5 6">
    <name type="scientific">Rhizoctonia solani</name>
    <dbReference type="NCBI Taxonomy" id="456999"/>
    <lineage>
        <taxon>Eukaryota</taxon>
        <taxon>Fungi</taxon>
        <taxon>Dikarya</taxon>
        <taxon>Basidiomycota</taxon>
        <taxon>Agaricomycotina</taxon>
        <taxon>Agaricomycetes</taxon>
        <taxon>Cantharellales</taxon>
        <taxon>Ceratobasidiaceae</taxon>
        <taxon>Rhizoctonia</taxon>
    </lineage>
</organism>
<dbReference type="Gene3D" id="3.40.50.150">
    <property type="entry name" value="Vaccinia Virus protein VP39"/>
    <property type="match status" value="1"/>
</dbReference>
<comment type="similarity">
    <text evidence="1">Belongs to the short-chain dehydrogenases/reductases (SDR) family.</text>
</comment>
<dbReference type="Pfam" id="PF13489">
    <property type="entry name" value="Methyltransf_23"/>
    <property type="match status" value="1"/>
</dbReference>
<dbReference type="Proteomes" id="UP000663853">
    <property type="component" value="Unassembled WGS sequence"/>
</dbReference>
<proteinExistence type="inferred from homology"/>
<protein>
    <recommendedName>
        <fullName evidence="7">Rhamnolipids biosynthesis 3-oxoacyl-[acyl-carrier-protein] reductase</fullName>
    </recommendedName>
</protein>
<evidence type="ECO:0008006" key="7">
    <source>
        <dbReference type="Google" id="ProtNLM"/>
    </source>
</evidence>
<accession>A0A8H3D2S1</accession>
<dbReference type="PANTHER" id="PTHR43618:SF8">
    <property type="entry name" value="7ALPHA-HYDROXYSTEROID DEHYDROGENASE"/>
    <property type="match status" value="1"/>
</dbReference>
<evidence type="ECO:0000313" key="5">
    <source>
        <dbReference type="EMBL" id="CAE6507020.1"/>
    </source>
</evidence>
<dbReference type="PROSITE" id="PS00061">
    <property type="entry name" value="ADH_SHORT"/>
    <property type="match status" value="1"/>
</dbReference>
<dbReference type="InterPro" id="IPR020904">
    <property type="entry name" value="Sc_DH/Rdtase_CS"/>
</dbReference>
<dbReference type="EMBL" id="CAJMXA010003610">
    <property type="protein sequence ID" value="CAE6507020.1"/>
    <property type="molecule type" value="Genomic_DNA"/>
</dbReference>
<keyword evidence="3" id="KW-0560">Oxidoreductase</keyword>
<dbReference type="CDD" id="cd02440">
    <property type="entry name" value="AdoMet_MTases"/>
    <property type="match status" value="1"/>
</dbReference>
<feature type="region of interest" description="Disordered" evidence="4">
    <location>
        <begin position="20"/>
        <end position="45"/>
    </location>
</feature>
<feature type="region of interest" description="Disordered" evidence="4">
    <location>
        <begin position="246"/>
        <end position="266"/>
    </location>
</feature>
<dbReference type="AlphaFoldDB" id="A0A8H3D2S1"/>
<evidence type="ECO:0000256" key="2">
    <source>
        <dbReference type="ARBA" id="ARBA00022857"/>
    </source>
</evidence>
<gene>
    <name evidence="5" type="ORF">RDB_LOCUS121493</name>
</gene>
<sequence length="634" mass="68740">MGPEQQDGQMSDTASTLSRLIDDTETTPSMTHDAYTDTGTEGRVSPAPSLYSLTPSLRDQSFRHVHGRSLNAHSDVYSLPADEEEAQRLYRQHRLFYLLARDDHYYGMTNLVQEVLAPTEERQRMVLDLGCGPGAWTIQCATDFPHVEVLGVDLAPTSAIVPPPNCRFEVDDLNLGLEHFFGPTFDVVHARLLNSGVKDYAGLVDQVSRCLRPGGLVIFAEFDFRIWAEDHRLLIPPNFYMPLPSQGNAQSAPASTAGLGSSGRTSANASKVSTVLTRWAVPTWMATMSKCVRAKGGNIDAAALLKTWLREHPNYENVQPNDLWAPLGPWKATQPNDWTQHPNFRATGEMSRDNLIVDLSIGTLFDIKGKIALVTGGGSGIGFMIASSLVQNGAKVYIASRKEKQLQEAQKALNEEGPGRCEYIVADLASKAGCDALCDAFKRRESKLHILVNNSGATWGASWDNFPEKEGWDRVMALNVKSLFYMTSGLSELLQKDATALDPGRVVNISSVAGKDPIAQDTGLANKDQGLWSYNTSKAAVNHLTTTMAVTLAPKFVTVNAILPGVYPSKMTAFGFSKAADALAKSHPMGRVGAPTDMAGLFLFLVSPGGAHITGAHIETDGGSRISGRGYSKL</sequence>
<evidence type="ECO:0000256" key="1">
    <source>
        <dbReference type="ARBA" id="ARBA00006484"/>
    </source>
</evidence>
<comment type="caution">
    <text evidence="5">The sequence shown here is derived from an EMBL/GenBank/DDBJ whole genome shotgun (WGS) entry which is preliminary data.</text>
</comment>
<dbReference type="SUPFAM" id="SSF51735">
    <property type="entry name" value="NAD(P)-binding Rossmann-fold domains"/>
    <property type="match status" value="1"/>
</dbReference>
<evidence type="ECO:0000313" key="6">
    <source>
        <dbReference type="Proteomes" id="UP000663853"/>
    </source>
</evidence>
<dbReference type="SUPFAM" id="SSF53335">
    <property type="entry name" value="S-adenosyl-L-methionine-dependent methyltransferases"/>
    <property type="match status" value="1"/>
</dbReference>
<dbReference type="PRINTS" id="PR00081">
    <property type="entry name" value="GDHRDH"/>
</dbReference>
<dbReference type="Pfam" id="PF13561">
    <property type="entry name" value="adh_short_C2"/>
    <property type="match status" value="1"/>
</dbReference>
<evidence type="ECO:0000256" key="3">
    <source>
        <dbReference type="ARBA" id="ARBA00023002"/>
    </source>
</evidence>
<dbReference type="PANTHER" id="PTHR43618">
    <property type="entry name" value="7-ALPHA-HYDROXYSTEROID DEHYDROGENASE"/>
    <property type="match status" value="1"/>
</dbReference>
<reference evidence="5" key="1">
    <citation type="submission" date="2021-01" db="EMBL/GenBank/DDBJ databases">
        <authorList>
            <person name="Kaushik A."/>
        </authorList>
    </citation>
    <scope>NUCLEOTIDE SEQUENCE</scope>
    <source>
        <strain evidence="5">AG6-10EEA</strain>
    </source>
</reference>
<name>A0A8H3D2S1_9AGAM</name>
<dbReference type="FunFam" id="3.40.50.720:FF:000084">
    <property type="entry name" value="Short-chain dehydrogenase reductase"/>
    <property type="match status" value="1"/>
</dbReference>
<dbReference type="PRINTS" id="PR00080">
    <property type="entry name" value="SDRFAMILY"/>
</dbReference>
<keyword evidence="2" id="KW-0521">NADP</keyword>
<dbReference type="InterPro" id="IPR002347">
    <property type="entry name" value="SDR_fam"/>
</dbReference>
<dbReference type="InterPro" id="IPR036291">
    <property type="entry name" value="NAD(P)-bd_dom_sf"/>
</dbReference>
<dbReference type="InterPro" id="IPR029063">
    <property type="entry name" value="SAM-dependent_MTases_sf"/>
</dbReference>